<dbReference type="EMBL" id="RRYP01010135">
    <property type="protein sequence ID" value="TNV78585.1"/>
    <property type="molecule type" value="Genomic_DNA"/>
</dbReference>
<sequence length="166" mass="19210">MQLKLSFQTVKDLVIFLNVLPKTGQSTILISLITSCDFLFSLIDARQKSFSLLPLQDTMILFLAGSSFLSQQNQLAYQNSFMDLGNFIKIYSYFFMMKVPSFYSQYKTAWLCQQIQSVISECFVCNTESIKRKLSLFLSQSELFQTIPWKLGHYTKWVGPLQIFLS</sequence>
<proteinExistence type="predicted"/>
<comment type="caution">
    <text evidence="1">The sequence shown here is derived from an EMBL/GenBank/DDBJ whole genome shotgun (WGS) entry which is preliminary data.</text>
</comment>
<dbReference type="Proteomes" id="UP000785679">
    <property type="component" value="Unassembled WGS sequence"/>
</dbReference>
<accession>A0A8J8NQ80</accession>
<protein>
    <submittedName>
        <fullName evidence="1">Uncharacterized protein</fullName>
    </submittedName>
</protein>
<evidence type="ECO:0000313" key="2">
    <source>
        <dbReference type="Proteomes" id="UP000785679"/>
    </source>
</evidence>
<name>A0A8J8NQ80_HALGN</name>
<keyword evidence="2" id="KW-1185">Reference proteome</keyword>
<gene>
    <name evidence="1" type="ORF">FGO68_gene5596</name>
</gene>
<organism evidence="1 2">
    <name type="scientific">Halteria grandinella</name>
    <dbReference type="NCBI Taxonomy" id="5974"/>
    <lineage>
        <taxon>Eukaryota</taxon>
        <taxon>Sar</taxon>
        <taxon>Alveolata</taxon>
        <taxon>Ciliophora</taxon>
        <taxon>Intramacronucleata</taxon>
        <taxon>Spirotrichea</taxon>
        <taxon>Stichotrichia</taxon>
        <taxon>Sporadotrichida</taxon>
        <taxon>Halteriidae</taxon>
        <taxon>Halteria</taxon>
    </lineage>
</organism>
<reference evidence="1" key="1">
    <citation type="submission" date="2019-06" db="EMBL/GenBank/DDBJ databases">
        <authorList>
            <person name="Zheng W."/>
        </authorList>
    </citation>
    <scope>NUCLEOTIDE SEQUENCE</scope>
    <source>
        <strain evidence="1">QDHG01</strain>
    </source>
</reference>
<evidence type="ECO:0000313" key="1">
    <source>
        <dbReference type="EMBL" id="TNV78585.1"/>
    </source>
</evidence>
<dbReference type="AlphaFoldDB" id="A0A8J8NQ80"/>